<evidence type="ECO:0000256" key="8">
    <source>
        <dbReference type="RuleBase" id="RU363050"/>
    </source>
</evidence>
<evidence type="ECO:0000259" key="11">
    <source>
        <dbReference type="Pfam" id="PF17681"/>
    </source>
</evidence>
<evidence type="ECO:0000313" key="12">
    <source>
        <dbReference type="EMBL" id="CAH1800217.1"/>
    </source>
</evidence>
<feature type="domain" description="Gamma tubulin complex component protein N-terminal" evidence="11">
    <location>
        <begin position="220"/>
        <end position="510"/>
    </location>
</feature>
<evidence type="ECO:0000256" key="6">
    <source>
        <dbReference type="ARBA" id="ARBA00093403"/>
    </source>
</evidence>
<dbReference type="InterPro" id="IPR007259">
    <property type="entry name" value="GCP"/>
</dbReference>
<feature type="region of interest" description="Disordered" evidence="9">
    <location>
        <begin position="779"/>
        <end position="801"/>
    </location>
</feature>
<dbReference type="Gene3D" id="1.20.120.1900">
    <property type="entry name" value="Gamma-tubulin complex, C-terminal domain"/>
    <property type="match status" value="1"/>
</dbReference>
<feature type="domain" description="Gamma tubulin complex component C-terminal" evidence="10">
    <location>
        <begin position="513"/>
        <end position="865"/>
    </location>
</feature>
<dbReference type="GO" id="GO:0000278">
    <property type="term" value="P:mitotic cell cycle"/>
    <property type="evidence" value="ECO:0007669"/>
    <property type="project" value="TreeGrafter"/>
</dbReference>
<dbReference type="GO" id="GO:0051321">
    <property type="term" value="P:meiotic cell cycle"/>
    <property type="evidence" value="ECO:0007669"/>
    <property type="project" value="TreeGrafter"/>
</dbReference>
<evidence type="ECO:0000256" key="9">
    <source>
        <dbReference type="SAM" id="MobiDB-lite"/>
    </source>
</evidence>
<dbReference type="GO" id="GO:0051011">
    <property type="term" value="F:microtubule minus-end binding"/>
    <property type="evidence" value="ECO:0007669"/>
    <property type="project" value="TreeGrafter"/>
</dbReference>
<evidence type="ECO:0000256" key="5">
    <source>
        <dbReference type="ARBA" id="ARBA00023212"/>
    </source>
</evidence>
<comment type="function">
    <text evidence="6">Component of the gamma-tubulin ring complex (gTuRC) which mediates microtubule nucleation. The gTuRC regulates the minus-end nucleation of alpha-beta tubulin heterodimers that grow into microtubule protafilaments, a critical step in centrosome duplication and spindle formation. Plays a role in neuronal migration.</text>
</comment>
<comment type="subunit">
    <text evidence="7">Component of the gamma-tubulin ring complex (gTuRC) consisting of TUBGCP2, TUBGCP3, TUBGCP4, TUBGCP5 and TUBGCP6 and gamma-tubulin TUBG1 or TUBG2. TUBGCP2, TUBGCP3, TUBGCP4, TUBGCP5 and TUBGCP6 assemble in a 5:5:2:1:1 stoichiometry; each is associated with a gamma-tubulin, thereby arranging 14 gamma-tubulins in a helical manner. Gamma-tubulin at the first position is blocked by TUBGCP3 at the last position, allowing 13 protafilaments to grow into a microtubule. The gTuRC (via TUBGCP3 and TUBGCP6) interacts with ACTB and MZT1; the interactions form a luminal bridge that stabilizes the initial structure during complex assembly. The gTuRC (via TUBGCP2) interacts with MZT2A/MZT2B and CDK5RAP2 (via CM1 motif); the interactions play a role in gTuRC activation. Interacts with ATF5; the ATF5:PCNT:polyglutamylated tubulin (PGT) tripartite unites the mother centriole and the pericentriolar material (PCM) in the centrosome.</text>
</comment>
<dbReference type="GO" id="GO:0051225">
    <property type="term" value="P:spindle assembly"/>
    <property type="evidence" value="ECO:0007669"/>
    <property type="project" value="TreeGrafter"/>
</dbReference>
<reference evidence="12" key="1">
    <citation type="submission" date="2022-03" db="EMBL/GenBank/DDBJ databases">
        <authorList>
            <person name="Martin C."/>
        </authorList>
    </citation>
    <scope>NUCLEOTIDE SEQUENCE</scope>
</reference>
<keyword evidence="4 8" id="KW-0493">Microtubule</keyword>
<dbReference type="EMBL" id="CAIIXF020000011">
    <property type="protein sequence ID" value="CAH1800217.1"/>
    <property type="molecule type" value="Genomic_DNA"/>
</dbReference>
<dbReference type="InterPro" id="IPR042241">
    <property type="entry name" value="GCP_C_sf"/>
</dbReference>
<dbReference type="Pfam" id="PF04130">
    <property type="entry name" value="GCP_C_terminal"/>
    <property type="match status" value="1"/>
</dbReference>
<dbReference type="Pfam" id="PF17681">
    <property type="entry name" value="GCP_N_terminal"/>
    <property type="match status" value="1"/>
</dbReference>
<dbReference type="GO" id="GO:0031122">
    <property type="term" value="P:cytoplasmic microtubule organization"/>
    <property type="evidence" value="ECO:0007669"/>
    <property type="project" value="TreeGrafter"/>
</dbReference>
<evidence type="ECO:0000256" key="1">
    <source>
        <dbReference type="ARBA" id="ARBA00004300"/>
    </source>
</evidence>
<proteinExistence type="inferred from homology"/>
<comment type="caution">
    <text evidence="12">The sequence shown here is derived from an EMBL/GenBank/DDBJ whole genome shotgun (WGS) entry which is preliminary data.</text>
</comment>
<keyword evidence="3 8" id="KW-0963">Cytoplasm</keyword>
<evidence type="ECO:0000256" key="4">
    <source>
        <dbReference type="ARBA" id="ARBA00022701"/>
    </source>
</evidence>
<protein>
    <recommendedName>
        <fullName evidence="8">Gamma-tubulin complex component</fullName>
    </recommendedName>
</protein>
<dbReference type="GO" id="GO:0007020">
    <property type="term" value="P:microtubule nucleation"/>
    <property type="evidence" value="ECO:0007669"/>
    <property type="project" value="InterPro"/>
</dbReference>
<dbReference type="GO" id="GO:0005813">
    <property type="term" value="C:centrosome"/>
    <property type="evidence" value="ECO:0007669"/>
    <property type="project" value="UniProtKB-SubCell"/>
</dbReference>
<sequence>MSEHEFTVHHHVSELMTLLGVPTKDGPGPEVYTDILMKSMTPYISTQITTHNAKRKIAESTKKPNEFLQKYDELKARNVKDLDALTYLAAKLCEDASTKSFLEKNAKDRASMTGTTLTPHHLVTSQLPPSGTKMSPQELTELKDKLLKEVSSSSNVQSEVIRKVLKEPKPKNLNIPVQPDWLFRRPYLTMDFVFENDEMLDPGIIPLGNLPVAIQEQAIIEDLLYCLEGVDGKYVYAKPLSDRYGERGFIIEPSVDPSLGALVKRVLPLCANYSTVVRFIEEKSAFEYGLVNHALSAAMRTLIKDYMVLVAQLEHQFKLGQLTMQKLWFYIQPTMRTMEILAAVSYAVNKGQCIGGTILGLLHEKTSSLIGDTKGQEICLYLTQAACVPYFGILEKWIYKGIIADPYSEFLVEEDESFKRENIQEDYNDAYWEQHYTICRDRVPDFLVLVAEKILNCGKYLNVIRKCGRDVACPHAEELTYTIKEKLYVEHIERAHNYASKLLLELLMEEKELMARLRSVKRYFLMDQGDFMVQFMDMAENEMKKPMEEIMPTRLESLLELALRTSTSNIDPFKDDLRVDLLPYDLINQLFKILSIETKVEKDYRMDPTDIHLSGLESFSFDYVVKWPVSLVLNRKALTRYQMLFRHLFYSKHVERQLCNVWLSNKTAKSYTQQSTRWYAAAFALRQRMLNFVQNFMYYMMFEVIEPNWMNFETNLNNVSNIDDVLAFHTDFLNNCLKDCMLTNPNLLKIVHKLMVVCVTFSNFVQRLGKSTDVDTELAKLSQDASRSPRKTTDAETRKATSKVVSDHVDQLASSENFERTINKFDNNFTKLLVQLLDQILDFNMENSDQRLMNMLYRLDFNGFYTEKLESLAMEKSMMESTTMEPPVNPAMGGVHPSFLEKPGFKPGGLRHPGGSS</sequence>
<dbReference type="GO" id="GO:0043015">
    <property type="term" value="F:gamma-tubulin binding"/>
    <property type="evidence" value="ECO:0007669"/>
    <property type="project" value="InterPro"/>
</dbReference>
<keyword evidence="13" id="KW-1185">Reference proteome</keyword>
<dbReference type="PANTHER" id="PTHR19302">
    <property type="entry name" value="GAMMA TUBULIN COMPLEX PROTEIN"/>
    <property type="match status" value="1"/>
</dbReference>
<dbReference type="GO" id="GO:0005874">
    <property type="term" value="C:microtubule"/>
    <property type="evidence" value="ECO:0007669"/>
    <property type="project" value="UniProtKB-KW"/>
</dbReference>
<accession>A0A8S4Q226</accession>
<gene>
    <name evidence="12" type="ORF">OFUS_LOCUS24136</name>
</gene>
<organism evidence="12 13">
    <name type="scientific">Owenia fusiformis</name>
    <name type="common">Polychaete worm</name>
    <dbReference type="NCBI Taxonomy" id="6347"/>
    <lineage>
        <taxon>Eukaryota</taxon>
        <taxon>Metazoa</taxon>
        <taxon>Spiralia</taxon>
        <taxon>Lophotrochozoa</taxon>
        <taxon>Annelida</taxon>
        <taxon>Polychaeta</taxon>
        <taxon>Sedentaria</taxon>
        <taxon>Canalipalpata</taxon>
        <taxon>Sabellida</taxon>
        <taxon>Oweniida</taxon>
        <taxon>Oweniidae</taxon>
        <taxon>Owenia</taxon>
    </lineage>
</organism>
<comment type="subcellular location">
    <subcellularLocation>
        <location evidence="1">Cytoplasm</location>
        <location evidence="1">Cytoskeleton</location>
        <location evidence="1">Microtubule organizing center</location>
        <location evidence="1">Centrosome</location>
    </subcellularLocation>
</comment>
<evidence type="ECO:0000256" key="7">
    <source>
        <dbReference type="ARBA" id="ARBA00093572"/>
    </source>
</evidence>
<dbReference type="InterPro" id="IPR041470">
    <property type="entry name" value="GCP_N"/>
</dbReference>
<evidence type="ECO:0000259" key="10">
    <source>
        <dbReference type="Pfam" id="PF04130"/>
    </source>
</evidence>
<evidence type="ECO:0000256" key="2">
    <source>
        <dbReference type="ARBA" id="ARBA00010337"/>
    </source>
</evidence>
<dbReference type="FunFam" id="1.20.120.1900:FF:000002">
    <property type="entry name" value="Gamma-tubulin complex component"/>
    <property type="match status" value="1"/>
</dbReference>
<name>A0A8S4Q226_OWEFU</name>
<evidence type="ECO:0000313" key="13">
    <source>
        <dbReference type="Proteomes" id="UP000749559"/>
    </source>
</evidence>
<evidence type="ECO:0000256" key="3">
    <source>
        <dbReference type="ARBA" id="ARBA00022490"/>
    </source>
</evidence>
<dbReference type="AlphaFoldDB" id="A0A8S4Q226"/>
<keyword evidence="5 8" id="KW-0206">Cytoskeleton</keyword>
<dbReference type="GO" id="GO:0000930">
    <property type="term" value="C:gamma-tubulin complex"/>
    <property type="evidence" value="ECO:0007669"/>
    <property type="project" value="TreeGrafter"/>
</dbReference>
<dbReference type="InterPro" id="IPR040457">
    <property type="entry name" value="GCP_C"/>
</dbReference>
<comment type="similarity">
    <text evidence="2 8">Belongs to the TUBGCP family.</text>
</comment>
<dbReference type="GO" id="GO:0000922">
    <property type="term" value="C:spindle pole"/>
    <property type="evidence" value="ECO:0007669"/>
    <property type="project" value="InterPro"/>
</dbReference>
<feature type="compositionally biased region" description="Basic and acidic residues" evidence="9">
    <location>
        <begin position="791"/>
        <end position="801"/>
    </location>
</feature>
<dbReference type="Proteomes" id="UP000749559">
    <property type="component" value="Unassembled WGS sequence"/>
</dbReference>
<dbReference type="PANTHER" id="PTHR19302:SF13">
    <property type="entry name" value="GAMMA-TUBULIN COMPLEX COMPONENT 2"/>
    <property type="match status" value="1"/>
</dbReference>
<dbReference type="OrthoDB" id="2192946at2759"/>